<dbReference type="Pfam" id="PF00172">
    <property type="entry name" value="Zn_clus"/>
    <property type="match status" value="1"/>
</dbReference>
<evidence type="ECO:0000313" key="3">
    <source>
        <dbReference type="EMBL" id="CAK5262405.1"/>
    </source>
</evidence>
<feature type="region of interest" description="Disordered" evidence="1">
    <location>
        <begin position="146"/>
        <end position="184"/>
    </location>
</feature>
<dbReference type="GO" id="GO:0008270">
    <property type="term" value="F:zinc ion binding"/>
    <property type="evidence" value="ECO:0007669"/>
    <property type="project" value="InterPro"/>
</dbReference>
<dbReference type="SUPFAM" id="SSF57701">
    <property type="entry name" value="Zn2/Cys6 DNA-binding domain"/>
    <property type="match status" value="1"/>
</dbReference>
<protein>
    <recommendedName>
        <fullName evidence="2">Zn(2)-C6 fungal-type domain-containing protein</fullName>
    </recommendedName>
</protein>
<feature type="domain" description="Zn(2)-C6 fungal-type" evidence="2">
    <location>
        <begin position="28"/>
        <end position="64"/>
    </location>
</feature>
<gene>
    <name evidence="3" type="ORF">MYCIT1_LOCUS1086</name>
</gene>
<dbReference type="Proteomes" id="UP001295794">
    <property type="component" value="Unassembled WGS sequence"/>
</dbReference>
<dbReference type="Gene3D" id="4.10.240.10">
    <property type="entry name" value="Zn(2)-C6 fungal-type DNA-binding domain"/>
    <property type="match status" value="1"/>
</dbReference>
<evidence type="ECO:0000256" key="1">
    <source>
        <dbReference type="SAM" id="MobiDB-lite"/>
    </source>
</evidence>
<dbReference type="CDD" id="cd00067">
    <property type="entry name" value="GAL4"/>
    <property type="match status" value="1"/>
</dbReference>
<dbReference type="PROSITE" id="PS50048">
    <property type="entry name" value="ZN2_CY6_FUNGAL_2"/>
    <property type="match status" value="1"/>
</dbReference>
<name>A0AAD2JUF1_9AGAR</name>
<feature type="region of interest" description="Disordered" evidence="1">
    <location>
        <begin position="86"/>
        <end position="132"/>
    </location>
</feature>
<organism evidence="3 4">
    <name type="scientific">Mycena citricolor</name>
    <dbReference type="NCBI Taxonomy" id="2018698"/>
    <lineage>
        <taxon>Eukaryota</taxon>
        <taxon>Fungi</taxon>
        <taxon>Dikarya</taxon>
        <taxon>Basidiomycota</taxon>
        <taxon>Agaricomycotina</taxon>
        <taxon>Agaricomycetes</taxon>
        <taxon>Agaricomycetidae</taxon>
        <taxon>Agaricales</taxon>
        <taxon>Marasmiineae</taxon>
        <taxon>Mycenaceae</taxon>
        <taxon>Mycena</taxon>
    </lineage>
</organism>
<comment type="caution">
    <text evidence="3">The sequence shown here is derived from an EMBL/GenBank/DDBJ whole genome shotgun (WGS) entry which is preliminary data.</text>
</comment>
<dbReference type="PROSITE" id="PS00463">
    <property type="entry name" value="ZN2_CY6_FUNGAL_1"/>
    <property type="match status" value="1"/>
</dbReference>
<reference evidence="3" key="1">
    <citation type="submission" date="2023-11" db="EMBL/GenBank/DDBJ databases">
        <authorList>
            <person name="De Vega J J."/>
            <person name="De Vega J J."/>
        </authorList>
    </citation>
    <scope>NUCLEOTIDE SEQUENCE</scope>
</reference>
<accession>A0AAD2JUF1</accession>
<keyword evidence="4" id="KW-1185">Reference proteome</keyword>
<dbReference type="InterPro" id="IPR036864">
    <property type="entry name" value="Zn2-C6_fun-type_DNA-bd_sf"/>
</dbReference>
<dbReference type="AlphaFoldDB" id="A0AAD2JUF1"/>
<dbReference type="GO" id="GO:0000981">
    <property type="term" value="F:DNA-binding transcription factor activity, RNA polymerase II-specific"/>
    <property type="evidence" value="ECO:0007669"/>
    <property type="project" value="InterPro"/>
</dbReference>
<evidence type="ECO:0000313" key="4">
    <source>
        <dbReference type="Proteomes" id="UP001295794"/>
    </source>
</evidence>
<evidence type="ECO:0000259" key="2">
    <source>
        <dbReference type="PROSITE" id="PS50048"/>
    </source>
</evidence>
<proteinExistence type="predicted"/>
<dbReference type="InterPro" id="IPR001138">
    <property type="entry name" value="Zn2Cys6_DnaBD"/>
</dbReference>
<sequence>MGYYYDASLPPQPSYQTYTPEAEVFPFACLHCRQHKTKCVPPANYQQTYAPCGRCARKGYKCDYYMSVEPGPSGMTNHVNAPAHQAAPELPYTGPPPSRSHPRYANGKYPDLSLRADSRSQTPKPHGAAFHQPDFTQTWDQRLGYGSAPHAMHTHSSGHYAPQYPVTDVSQYPPQNYQGYPPGY</sequence>
<dbReference type="EMBL" id="CAVNYO010000014">
    <property type="protein sequence ID" value="CAK5262405.1"/>
    <property type="molecule type" value="Genomic_DNA"/>
</dbReference>
<feature type="compositionally biased region" description="Low complexity" evidence="1">
    <location>
        <begin position="171"/>
        <end position="184"/>
    </location>
</feature>